<keyword evidence="3" id="KW-1185">Reference proteome</keyword>
<organism evidence="2 3">
    <name type="scientific">Glycomyces algeriensis</name>
    <dbReference type="NCBI Taxonomy" id="256037"/>
    <lineage>
        <taxon>Bacteria</taxon>
        <taxon>Bacillati</taxon>
        <taxon>Actinomycetota</taxon>
        <taxon>Actinomycetes</taxon>
        <taxon>Glycomycetales</taxon>
        <taxon>Glycomycetaceae</taxon>
        <taxon>Glycomyces</taxon>
    </lineage>
</organism>
<gene>
    <name evidence="2" type="ORF">GALLR39Z86_46510</name>
</gene>
<feature type="region of interest" description="Disordered" evidence="1">
    <location>
        <begin position="71"/>
        <end position="136"/>
    </location>
</feature>
<dbReference type="AlphaFoldDB" id="A0A9W6GDA8"/>
<dbReference type="Proteomes" id="UP001144313">
    <property type="component" value="Unassembled WGS sequence"/>
</dbReference>
<evidence type="ECO:0000313" key="2">
    <source>
        <dbReference type="EMBL" id="GLI44801.1"/>
    </source>
</evidence>
<name>A0A9W6GDA8_9ACTN</name>
<sequence>MQFAKIMEGVTGTVRSAAAGISQRSSKFFSNSEGEHHKVRRIAVVGIAAAVFTGSGATAAWAISNTEEPVAEVAAEAPATTSEAPEATEAPATTEAPAPAPAEEEATTEEEEPAPAPEPVKEPTGPVDIDVSDLDDEQEANAVTIIETGKDMGFDEQGWAVALATAMQEAKLYNAASEAVPESFEYTDSDVTYSDHDSVGIFQQRTSMGWGSVEELMDVSTSASKFYGTLEDVDGWQDMSIASAAQAVQVSAFPDYYAQWEGLAEDIISAYNAES</sequence>
<feature type="compositionally biased region" description="Low complexity" evidence="1">
    <location>
        <begin position="71"/>
        <end position="97"/>
    </location>
</feature>
<proteinExistence type="predicted"/>
<evidence type="ECO:0000313" key="3">
    <source>
        <dbReference type="Proteomes" id="UP001144313"/>
    </source>
</evidence>
<comment type="caution">
    <text evidence="2">The sequence shown here is derived from an EMBL/GenBank/DDBJ whole genome shotgun (WGS) entry which is preliminary data.</text>
</comment>
<protein>
    <submittedName>
        <fullName evidence="2">Uncharacterized protein</fullName>
    </submittedName>
</protein>
<dbReference type="EMBL" id="BSDT01000001">
    <property type="protein sequence ID" value="GLI44801.1"/>
    <property type="molecule type" value="Genomic_DNA"/>
</dbReference>
<feature type="compositionally biased region" description="Acidic residues" evidence="1">
    <location>
        <begin position="102"/>
        <end position="113"/>
    </location>
</feature>
<reference evidence="2" key="1">
    <citation type="submission" date="2022-12" db="EMBL/GenBank/DDBJ databases">
        <title>Reference genome sequencing for broad-spectrum identification of bacterial and archaeal isolates by mass spectrometry.</title>
        <authorList>
            <person name="Sekiguchi Y."/>
            <person name="Tourlousse D.M."/>
        </authorList>
    </citation>
    <scope>NUCLEOTIDE SEQUENCE</scope>
    <source>
        <strain evidence="2">LLR39Z86</strain>
    </source>
</reference>
<evidence type="ECO:0000256" key="1">
    <source>
        <dbReference type="SAM" id="MobiDB-lite"/>
    </source>
</evidence>
<accession>A0A9W6GDA8</accession>
<dbReference type="RefSeq" id="WP_270115528.1">
    <property type="nucleotide sequence ID" value="NZ_BAAAOL010000001.1"/>
</dbReference>